<dbReference type="AlphaFoldDB" id="A0AAD5UKY4"/>
<proteinExistence type="inferred from homology"/>
<evidence type="ECO:0000259" key="10">
    <source>
        <dbReference type="Pfam" id="PF01747"/>
    </source>
</evidence>
<dbReference type="Pfam" id="PF14306">
    <property type="entry name" value="PUA_2"/>
    <property type="match status" value="1"/>
</dbReference>
<evidence type="ECO:0000256" key="1">
    <source>
        <dbReference type="ARBA" id="ARBA00022490"/>
    </source>
</evidence>
<dbReference type="InterPro" id="IPR014729">
    <property type="entry name" value="Rossmann-like_a/b/a_fold"/>
</dbReference>
<evidence type="ECO:0000256" key="6">
    <source>
        <dbReference type="ARBA" id="ARBA00022840"/>
    </source>
</evidence>
<comment type="catalytic activity">
    <reaction evidence="8">
        <text>sulfate + ATP + H(+) = adenosine 5'-phosphosulfate + diphosphate</text>
        <dbReference type="Rhea" id="RHEA:18133"/>
        <dbReference type="ChEBI" id="CHEBI:15378"/>
        <dbReference type="ChEBI" id="CHEBI:16189"/>
        <dbReference type="ChEBI" id="CHEBI:30616"/>
        <dbReference type="ChEBI" id="CHEBI:33019"/>
        <dbReference type="ChEBI" id="CHEBI:58243"/>
        <dbReference type="EC" id="2.7.7.4"/>
    </reaction>
</comment>
<feature type="binding site" evidence="8">
    <location>
        <position position="296"/>
    </location>
    <ligand>
        <name>sulfate</name>
        <dbReference type="ChEBI" id="CHEBI:16189"/>
    </ligand>
</feature>
<dbReference type="GO" id="GO:0019379">
    <property type="term" value="P:sulfate assimilation, phosphoadenylyl sulfate reduction by phosphoadenylyl-sulfate reductase (thioredoxin)"/>
    <property type="evidence" value="ECO:0007669"/>
    <property type="project" value="TreeGrafter"/>
</dbReference>
<reference evidence="12" key="1">
    <citation type="submission" date="2020-05" db="EMBL/GenBank/DDBJ databases">
        <title>Phylogenomic resolution of chytrid fungi.</title>
        <authorList>
            <person name="Stajich J.E."/>
            <person name="Amses K."/>
            <person name="Simmons R."/>
            <person name="Seto K."/>
            <person name="Myers J."/>
            <person name="Bonds A."/>
            <person name="Quandt C.A."/>
            <person name="Barry K."/>
            <person name="Liu P."/>
            <person name="Grigoriev I."/>
            <person name="Longcore J.E."/>
            <person name="James T.Y."/>
        </authorList>
    </citation>
    <scope>NUCLEOTIDE SEQUENCE</scope>
    <source>
        <strain evidence="12">PLAUS21</strain>
    </source>
</reference>
<comment type="domain">
    <text evidence="8">The oligomerization domain is distantly related to APS kinases, but it is not functional and does not bind APS. It is required for oligomerization of the enzyme, although the oligomerization state has no effect on the catalytic activity of the enzyme.</text>
</comment>
<dbReference type="InterPro" id="IPR050512">
    <property type="entry name" value="Sulf_AdTrans/APS_kinase"/>
</dbReference>
<dbReference type="GO" id="GO:0009086">
    <property type="term" value="P:methionine biosynthetic process"/>
    <property type="evidence" value="ECO:0007669"/>
    <property type="project" value="UniProtKB-KW"/>
</dbReference>
<dbReference type="GO" id="GO:0005524">
    <property type="term" value="F:ATP binding"/>
    <property type="evidence" value="ECO:0007669"/>
    <property type="project" value="UniProtKB-KW"/>
</dbReference>
<dbReference type="SUPFAM" id="SSF88697">
    <property type="entry name" value="PUA domain-like"/>
    <property type="match status" value="1"/>
</dbReference>
<dbReference type="SUPFAM" id="SSF52374">
    <property type="entry name" value="Nucleotidylyl transferase"/>
    <property type="match status" value="1"/>
</dbReference>
<dbReference type="Pfam" id="PF01747">
    <property type="entry name" value="ATP-sulfurylase"/>
    <property type="match status" value="1"/>
</dbReference>
<dbReference type="CDD" id="cd00517">
    <property type="entry name" value="ATPS"/>
    <property type="match status" value="1"/>
</dbReference>
<feature type="binding site" evidence="8">
    <location>
        <position position="334"/>
    </location>
    <ligand>
        <name>ATP</name>
        <dbReference type="ChEBI" id="CHEBI:30616"/>
    </ligand>
</feature>
<keyword evidence="8" id="KW-0028">Amino-acid biosynthesis</keyword>
<comment type="caution">
    <text evidence="8">Lacks conserved residue(s) required for the propagation of feature annotation.</text>
</comment>
<evidence type="ECO:0000256" key="5">
    <source>
        <dbReference type="ARBA" id="ARBA00022741"/>
    </source>
</evidence>
<comment type="caution">
    <text evidence="12">The sequence shown here is derived from an EMBL/GenBank/DDBJ whole genome shotgun (WGS) entry which is preliminary data.</text>
</comment>
<comment type="similarity">
    <text evidence="8">Belongs to the sulfate adenylyltransferase family.</text>
</comment>
<dbReference type="InterPro" id="IPR025980">
    <property type="entry name" value="ATP-Sase_PUA-like_dom"/>
</dbReference>
<keyword evidence="3 8" id="KW-0808">Transferase</keyword>
<dbReference type="Pfam" id="PF01583">
    <property type="entry name" value="APS_kinase"/>
    <property type="match status" value="1"/>
</dbReference>
<dbReference type="EMBL" id="JADGKB010000008">
    <property type="protein sequence ID" value="KAJ3260971.1"/>
    <property type="molecule type" value="Genomic_DNA"/>
</dbReference>
<dbReference type="NCBIfam" id="TIGR00339">
    <property type="entry name" value="sopT"/>
    <property type="match status" value="1"/>
</dbReference>
<dbReference type="GO" id="GO:0019344">
    <property type="term" value="P:cysteine biosynthetic process"/>
    <property type="evidence" value="ECO:0007669"/>
    <property type="project" value="UniProtKB-KW"/>
</dbReference>
<feature type="site" description="Transition state stabilizer" evidence="8">
    <location>
        <position position="204"/>
    </location>
</feature>
<feature type="active site" evidence="8">
    <location>
        <position position="200"/>
    </location>
</feature>
<evidence type="ECO:0000256" key="4">
    <source>
        <dbReference type="ARBA" id="ARBA00022695"/>
    </source>
</evidence>
<feature type="site" description="Induces change in substrate recognition on ATP binding" evidence="8">
    <location>
        <position position="331"/>
    </location>
</feature>
<feature type="region of interest" description="N-terminal" evidence="8">
    <location>
        <begin position="1"/>
        <end position="170"/>
    </location>
</feature>
<feature type="binding site" evidence="8">
    <location>
        <begin position="198"/>
        <end position="201"/>
    </location>
    <ligand>
        <name>ATP</name>
        <dbReference type="ChEBI" id="CHEBI:30616"/>
    </ligand>
</feature>
<feature type="binding site" evidence="8">
    <location>
        <position position="200"/>
    </location>
    <ligand>
        <name>sulfate</name>
        <dbReference type="ChEBI" id="CHEBI:16189"/>
    </ligand>
</feature>
<feature type="domain" description="ATP-sulfurylase PUA-like" evidence="11">
    <location>
        <begin position="4"/>
        <end position="165"/>
    </location>
</feature>
<dbReference type="InterPro" id="IPR024951">
    <property type="entry name" value="Sulfurylase_cat_dom"/>
</dbReference>
<feature type="binding site" evidence="8">
    <location>
        <begin position="292"/>
        <end position="295"/>
    </location>
    <ligand>
        <name>ATP</name>
        <dbReference type="ChEBI" id="CHEBI:30616"/>
    </ligand>
</feature>
<feature type="domain" description="Sulphate adenylyltransferase catalytic" evidence="10">
    <location>
        <begin position="174"/>
        <end position="388"/>
    </location>
</feature>
<dbReference type="FunFam" id="3.40.50.620:FF:000052">
    <property type="entry name" value="Sulfate adenylyltransferase"/>
    <property type="match status" value="1"/>
</dbReference>
<keyword evidence="2" id="KW-0021">Allosteric enzyme</keyword>
<sequence length="554" mass="61429">MSNQPHGGELKDLIQRDAPRKEEFIALAAELPSLTLNERQVCDLELILNGGFSPLEGFMNQQDYEGVLFNLRLQNGLLWSMPITLDVNQQQIEDLGLAPGKKITLRNPQDDEALAILTVQDVYKPNKSLEAEKVFGKDDSAHPAVAYLHNVAKEFYVGGSLEAISLPAHYDYTEFRFTPVELRQKFNKLDMSRVVAFQTRNPMHRAHRELTVRAARENKCHVLIHPVVGMTKPGDVDHFTRVRVYKTILQKYPEGMAILSLLPLAMRMGGPREALWHSIIRKNFGCTHFIIGRDHAGPGKDSNGKDFYGPYDAQDLVNKYIDELEITVVPFKMVSYIPDTDEYVPADQVPEGVQTLNISGTELRRRLKTGGHIPDWFTYPEVQAILRSVYPARTKQGFAVLFVGHYSQALSTLANALDSVLNQGGQRPTTLLLPNEKQSSASDQDVSTFSFVAGEVAKNGGAVIAAPLISKQSQQNKFVSTVSKNGGGVILVHVATPLEFVKAIDRTGHYTKGSSDFEAPSNPTLVVDLATQSIGQVVHEVVLELEKEGYVGSR</sequence>
<protein>
    <recommendedName>
        <fullName evidence="8">Sulfate adenylyltransferase</fullName>
        <ecNumber evidence="8">2.7.7.4</ecNumber>
    </recommendedName>
    <alternativeName>
        <fullName evidence="8">ATP-sulfurylase</fullName>
    </alternativeName>
    <alternativeName>
        <fullName evidence="8">Sulfate adenylate transferase</fullName>
        <shortName evidence="8">SAT</shortName>
    </alternativeName>
</protein>
<dbReference type="InterPro" id="IPR002650">
    <property type="entry name" value="Sulphate_adenylyltransferase"/>
</dbReference>
<name>A0AAD5UKY4_9FUNG</name>
<comment type="function">
    <text evidence="8">Catalyzes the first intracellular reaction of sulfate assimilation, forming adenosine-5'-phosphosulfate (APS) from inorganic sulfate and ATP. Plays an important role in sulfate activation as a component of the biosynthesis pathway of sulfur-containing amino acids.</text>
</comment>
<comment type="subcellular location">
    <subcellularLocation>
        <location evidence="8">Cytoplasm</location>
    </subcellularLocation>
</comment>
<comment type="pathway">
    <text evidence="8">Sulfur metabolism; hydrogen sulfide biosynthesis; sulfite from sulfate: step 1/3.</text>
</comment>
<dbReference type="InterPro" id="IPR059117">
    <property type="entry name" value="APS_kinase_dom"/>
</dbReference>
<keyword evidence="1 8" id="KW-0963">Cytoplasm</keyword>
<dbReference type="Gene3D" id="3.10.400.10">
    <property type="entry name" value="Sulfate adenylyltransferase"/>
    <property type="match status" value="1"/>
</dbReference>
<dbReference type="PANTHER" id="PTHR42700:SF1">
    <property type="entry name" value="SULFATE ADENYLYLTRANSFERASE"/>
    <property type="match status" value="1"/>
</dbReference>
<accession>A0AAD5UKY4</accession>
<feature type="site" description="Transition state stabilizer" evidence="8">
    <location>
        <position position="207"/>
    </location>
</feature>
<dbReference type="Gene3D" id="3.40.50.300">
    <property type="entry name" value="P-loop containing nucleotide triphosphate hydrolases"/>
    <property type="match status" value="1"/>
</dbReference>
<feature type="active site" evidence="8">
    <location>
        <position position="199"/>
    </location>
</feature>
<dbReference type="GO" id="GO:0070814">
    <property type="term" value="P:hydrogen sulfide biosynthetic process"/>
    <property type="evidence" value="ECO:0007669"/>
    <property type="project" value="UniProtKB-UniRule"/>
</dbReference>
<feature type="binding site" evidence="8">
    <location>
        <position position="198"/>
    </location>
    <ligand>
        <name>sulfate</name>
        <dbReference type="ChEBI" id="CHEBI:16189"/>
    </ligand>
</feature>
<keyword evidence="8" id="KW-0198">Cysteine biosynthesis</keyword>
<dbReference type="GO" id="GO:0010134">
    <property type="term" value="P:sulfate assimilation via adenylyl sulfate reduction"/>
    <property type="evidence" value="ECO:0007669"/>
    <property type="project" value="TreeGrafter"/>
</dbReference>
<dbReference type="GO" id="GO:0004781">
    <property type="term" value="F:sulfate adenylyltransferase (ATP) activity"/>
    <property type="evidence" value="ECO:0007669"/>
    <property type="project" value="UniProtKB-UniRule"/>
</dbReference>
<dbReference type="InterPro" id="IPR015947">
    <property type="entry name" value="PUA-like_sf"/>
</dbReference>
<dbReference type="Gene3D" id="3.40.50.620">
    <property type="entry name" value="HUPs"/>
    <property type="match status" value="1"/>
</dbReference>
<evidence type="ECO:0000256" key="2">
    <source>
        <dbReference type="ARBA" id="ARBA00022533"/>
    </source>
</evidence>
<keyword evidence="8" id="KW-0486">Methionine biosynthesis</keyword>
<keyword evidence="4 8" id="KW-0548">Nucleotidyltransferase</keyword>
<evidence type="ECO:0000259" key="11">
    <source>
        <dbReference type="Pfam" id="PF14306"/>
    </source>
</evidence>
<dbReference type="EC" id="2.7.7.4" evidence="8"/>
<feature type="domain" description="APS kinase" evidence="9">
    <location>
        <begin position="396"/>
        <end position="514"/>
    </location>
</feature>
<feature type="region of interest" description="Required for oligomerization; adenylyl-sulfate kinase-like" evidence="8">
    <location>
        <begin position="396"/>
        <end position="554"/>
    </location>
</feature>
<evidence type="ECO:0000256" key="3">
    <source>
        <dbReference type="ARBA" id="ARBA00022679"/>
    </source>
</evidence>
<dbReference type="HAMAP" id="MF_03106">
    <property type="entry name" value="Sulf_adenylyltr_euk"/>
    <property type="match status" value="1"/>
</dbReference>
<keyword evidence="6 8" id="KW-0067">ATP-binding</keyword>
<evidence type="ECO:0000259" key="9">
    <source>
        <dbReference type="Pfam" id="PF01583"/>
    </source>
</evidence>
<dbReference type="InterPro" id="IPR027535">
    <property type="entry name" value="Sulf_adenylyltr_euk"/>
</dbReference>
<comment type="subunit">
    <text evidence="7 8">Homohexamer. Dimer of trimers.</text>
</comment>
<dbReference type="PANTHER" id="PTHR42700">
    <property type="entry name" value="SULFATE ADENYLYLTRANSFERASE"/>
    <property type="match status" value="1"/>
</dbReference>
<dbReference type="GO" id="GO:0005737">
    <property type="term" value="C:cytoplasm"/>
    <property type="evidence" value="ECO:0007669"/>
    <property type="project" value="UniProtKB-SubCell"/>
</dbReference>
<dbReference type="Proteomes" id="UP001210925">
    <property type="component" value="Unassembled WGS sequence"/>
</dbReference>
<gene>
    <name evidence="8 12" type="primary">MET3</name>
    <name evidence="12" type="ORF">HK103_006926</name>
</gene>
<evidence type="ECO:0000256" key="8">
    <source>
        <dbReference type="HAMAP-Rule" id="MF_03106"/>
    </source>
</evidence>
<keyword evidence="13" id="KW-1185">Reference proteome</keyword>
<dbReference type="InterPro" id="IPR027417">
    <property type="entry name" value="P-loop_NTPase"/>
</dbReference>
<evidence type="ECO:0000313" key="12">
    <source>
        <dbReference type="EMBL" id="KAJ3260971.1"/>
    </source>
</evidence>
<feature type="active site" evidence="8">
    <location>
        <position position="201"/>
    </location>
</feature>
<keyword evidence="5 8" id="KW-0547">Nucleotide-binding</keyword>
<evidence type="ECO:0000256" key="7">
    <source>
        <dbReference type="ARBA" id="ARBA00062002"/>
    </source>
</evidence>
<evidence type="ECO:0000313" key="13">
    <source>
        <dbReference type="Proteomes" id="UP001210925"/>
    </source>
</evidence>
<dbReference type="SUPFAM" id="SSF52540">
    <property type="entry name" value="P-loop containing nucleoside triphosphate hydrolases"/>
    <property type="match status" value="1"/>
</dbReference>
<organism evidence="12 13">
    <name type="scientific">Boothiomyces macroporosus</name>
    <dbReference type="NCBI Taxonomy" id="261099"/>
    <lineage>
        <taxon>Eukaryota</taxon>
        <taxon>Fungi</taxon>
        <taxon>Fungi incertae sedis</taxon>
        <taxon>Chytridiomycota</taxon>
        <taxon>Chytridiomycota incertae sedis</taxon>
        <taxon>Chytridiomycetes</taxon>
        <taxon>Rhizophydiales</taxon>
        <taxon>Terramycetaceae</taxon>
        <taxon>Boothiomyces</taxon>
    </lineage>
</organism>